<dbReference type="CDD" id="cd02556">
    <property type="entry name" value="PseudoU_synth_RluB"/>
    <property type="match status" value="1"/>
</dbReference>
<dbReference type="NCBIfam" id="NF007976">
    <property type="entry name" value="PRK10700.1"/>
    <property type="match status" value="1"/>
</dbReference>
<dbReference type="PANTHER" id="PTHR47683:SF3">
    <property type="entry name" value="RIBOSOMAL LARGE SUBUNIT PSEUDOURIDINE SYNTHASE B"/>
    <property type="match status" value="1"/>
</dbReference>
<dbReference type="InterPro" id="IPR042092">
    <property type="entry name" value="PsdUridine_s_RsuA/RluB/E/F_cat"/>
</dbReference>
<dbReference type="PROSITE" id="PS01149">
    <property type="entry name" value="PSI_RSU"/>
    <property type="match status" value="1"/>
</dbReference>
<gene>
    <name evidence="8" type="primary">rluB</name>
    <name evidence="8" type="ORF">ACFQNF_04735</name>
</gene>
<dbReference type="Gene3D" id="3.30.70.1560">
    <property type="entry name" value="Alpha-L RNA-binding motif"/>
    <property type="match status" value="1"/>
</dbReference>
<accession>A0ABW2QTW1</accession>
<dbReference type="InterPro" id="IPR018496">
    <property type="entry name" value="PsdUridine_synth_RsuA/RluB_CS"/>
</dbReference>
<dbReference type="Pfam" id="PF00849">
    <property type="entry name" value="PseudoU_synth_2"/>
    <property type="match status" value="1"/>
</dbReference>
<dbReference type="InterPro" id="IPR006145">
    <property type="entry name" value="PsdUridine_synth_RsuA/RluA"/>
</dbReference>
<dbReference type="SUPFAM" id="SSF55174">
    <property type="entry name" value="Alpha-L RNA-binding motif"/>
    <property type="match status" value="1"/>
</dbReference>
<name>A0ABW2QTW1_9NEIS</name>
<dbReference type="PANTHER" id="PTHR47683">
    <property type="entry name" value="PSEUDOURIDINE SYNTHASE FAMILY PROTEIN-RELATED"/>
    <property type="match status" value="1"/>
</dbReference>
<dbReference type="InterPro" id="IPR036986">
    <property type="entry name" value="S4_RNA-bd_sf"/>
</dbReference>
<evidence type="ECO:0000256" key="4">
    <source>
        <dbReference type="PROSITE-ProRule" id="PRU00182"/>
    </source>
</evidence>
<dbReference type="GO" id="GO:0160139">
    <property type="term" value="F:23S rRNA pseudouridine(2605) synthase activity"/>
    <property type="evidence" value="ECO:0007669"/>
    <property type="project" value="UniProtKB-EC"/>
</dbReference>
<keyword evidence="3 5" id="KW-0413">Isomerase</keyword>
<proteinExistence type="inferred from homology"/>
<evidence type="ECO:0000256" key="5">
    <source>
        <dbReference type="RuleBase" id="RU003887"/>
    </source>
</evidence>
<evidence type="ECO:0000313" key="9">
    <source>
        <dbReference type="Proteomes" id="UP001596473"/>
    </source>
</evidence>
<dbReference type="EC" id="5.4.99.-" evidence="5"/>
<organism evidence="8 9">
    <name type="scientific">Iodobacter arcticus</name>
    <dbReference type="NCBI Taxonomy" id="590593"/>
    <lineage>
        <taxon>Bacteria</taxon>
        <taxon>Pseudomonadati</taxon>
        <taxon>Pseudomonadota</taxon>
        <taxon>Betaproteobacteria</taxon>
        <taxon>Neisseriales</taxon>
        <taxon>Chitinibacteraceae</taxon>
        <taxon>Iodobacter</taxon>
    </lineage>
</organism>
<keyword evidence="9" id="KW-1185">Reference proteome</keyword>
<dbReference type="Proteomes" id="UP001596473">
    <property type="component" value="Unassembled WGS sequence"/>
</dbReference>
<dbReference type="InterPro" id="IPR050343">
    <property type="entry name" value="RsuA_PseudoU_synthase"/>
</dbReference>
<dbReference type="EMBL" id="JBHTBQ010000007">
    <property type="protein sequence ID" value="MFC7419176.1"/>
    <property type="molecule type" value="Genomic_DNA"/>
</dbReference>
<evidence type="ECO:0000313" key="8">
    <source>
        <dbReference type="EMBL" id="MFC7419176.1"/>
    </source>
</evidence>
<dbReference type="Pfam" id="PF01479">
    <property type="entry name" value="S4"/>
    <property type="match status" value="1"/>
</dbReference>
<dbReference type="SMART" id="SM00363">
    <property type="entry name" value="S4"/>
    <property type="match status" value="1"/>
</dbReference>
<dbReference type="InterPro" id="IPR002942">
    <property type="entry name" value="S4_RNA-bd"/>
</dbReference>
<dbReference type="NCBIfam" id="TIGR00093">
    <property type="entry name" value="pseudouridine synthase"/>
    <property type="match status" value="1"/>
</dbReference>
<dbReference type="PROSITE" id="PS50889">
    <property type="entry name" value="S4"/>
    <property type="match status" value="1"/>
</dbReference>
<comment type="similarity">
    <text evidence="1 5">Belongs to the pseudouridine synthase RsuA family.</text>
</comment>
<sequence>MKTTRSRRPQPAIAERKASERSAQAAGAGKRTGGKATGEEFTNRNPAYDKPAVTGAKSRGGKTNPAYDKPAATGAKPRSGQASGEAFSTRSPAYGKSAVTGVKTNGNPRGKGRPASTGFAEAMPVAGRGGRSGRGVAAEPEAPRVPRAPRSKPNPQGGKAERPTFEAYKAVAAAGGLVSADSDSRKIKYKTVSRARRMQLRQGSVKELQMQKELRERRVATTEIPAERLQKALAFTGYGSRRAMEDAIAAGKVSVNGKIAALGSKVSLGDDVRFDGKKVVLKWPDRLPRIVMYHKQEGELVSRDDPEGRVTVFDRLPRLKSSKWVAVGRLDYNTSGLLLFTTSGELANRMMHPSFEVEREYAVRVFGELTPEQMSTMLSGIELEDGNARFARIERRGGEGFNHWYHIILKEGRNREVRRMFEYFGLIVSRLIRIRFGTMNLPGRLRRGQFHELTELEILGIMRWAGLKINGRQADE</sequence>
<evidence type="ECO:0000256" key="3">
    <source>
        <dbReference type="ARBA" id="ARBA00023235"/>
    </source>
</evidence>
<dbReference type="CDD" id="cd00165">
    <property type="entry name" value="S4"/>
    <property type="match status" value="1"/>
</dbReference>
<feature type="region of interest" description="Disordered" evidence="6">
    <location>
        <begin position="1"/>
        <end position="163"/>
    </location>
</feature>
<protein>
    <recommendedName>
        <fullName evidence="5">Pseudouridine synthase</fullName>
        <ecNumber evidence="5">5.4.99.-</ecNumber>
    </recommendedName>
</protein>
<evidence type="ECO:0000256" key="2">
    <source>
        <dbReference type="ARBA" id="ARBA00022884"/>
    </source>
</evidence>
<dbReference type="InterPro" id="IPR020094">
    <property type="entry name" value="TruA/RsuA/RluB/E/F_N"/>
</dbReference>
<dbReference type="Gene3D" id="3.10.290.10">
    <property type="entry name" value="RNA-binding S4 domain"/>
    <property type="match status" value="1"/>
</dbReference>
<evidence type="ECO:0000256" key="6">
    <source>
        <dbReference type="SAM" id="MobiDB-lite"/>
    </source>
</evidence>
<dbReference type="InterPro" id="IPR000748">
    <property type="entry name" value="PsdUridine_synth_RsuA/RluB/E/F"/>
</dbReference>
<dbReference type="InterPro" id="IPR020103">
    <property type="entry name" value="PsdUridine_synth_cat_dom_sf"/>
</dbReference>
<dbReference type="Gene3D" id="3.30.70.580">
    <property type="entry name" value="Pseudouridine synthase I, catalytic domain, N-terminal subdomain"/>
    <property type="match status" value="1"/>
</dbReference>
<evidence type="ECO:0000259" key="7">
    <source>
        <dbReference type="SMART" id="SM00363"/>
    </source>
</evidence>
<reference evidence="9" key="1">
    <citation type="journal article" date="2019" name="Int. J. Syst. Evol. Microbiol.">
        <title>The Global Catalogue of Microorganisms (GCM) 10K type strain sequencing project: providing services to taxonomists for standard genome sequencing and annotation.</title>
        <authorList>
            <consortium name="The Broad Institute Genomics Platform"/>
            <consortium name="The Broad Institute Genome Sequencing Center for Infectious Disease"/>
            <person name="Wu L."/>
            <person name="Ma J."/>
        </authorList>
    </citation>
    <scope>NUCLEOTIDE SEQUENCE [LARGE SCALE GENOMIC DNA]</scope>
    <source>
        <strain evidence="9">CCUG 62945</strain>
    </source>
</reference>
<comment type="caution">
    <text evidence="8">The sequence shown here is derived from an EMBL/GenBank/DDBJ whole genome shotgun (WGS) entry which is preliminary data.</text>
</comment>
<feature type="compositionally biased region" description="Polar residues" evidence="6">
    <location>
        <begin position="80"/>
        <end position="91"/>
    </location>
</feature>
<dbReference type="SUPFAM" id="SSF55120">
    <property type="entry name" value="Pseudouridine synthase"/>
    <property type="match status" value="1"/>
</dbReference>
<keyword evidence="2 4" id="KW-0694">RNA-binding</keyword>
<dbReference type="RefSeq" id="WP_380186499.1">
    <property type="nucleotide sequence ID" value="NZ_JBHTBQ010000007.1"/>
</dbReference>
<feature type="domain" description="RNA-binding S4" evidence="7">
    <location>
        <begin position="227"/>
        <end position="288"/>
    </location>
</feature>
<evidence type="ECO:0000256" key="1">
    <source>
        <dbReference type="ARBA" id="ARBA00008348"/>
    </source>
</evidence>